<accession>A0A1R3W954</accession>
<name>A0A1R3W954_9RHOB</name>
<dbReference type="AlphaFoldDB" id="A0A1R3W954"/>
<feature type="coiled-coil region" evidence="1">
    <location>
        <begin position="34"/>
        <end position="61"/>
    </location>
</feature>
<gene>
    <name evidence="2" type="ORF">SAMN05421849_0177</name>
</gene>
<dbReference type="EMBL" id="FTPS01000001">
    <property type="protein sequence ID" value="SIT74554.1"/>
    <property type="molecule type" value="Genomic_DNA"/>
</dbReference>
<dbReference type="STRING" id="515897.SAMN05421849_0177"/>
<reference evidence="2 3" key="1">
    <citation type="submission" date="2017-01" db="EMBL/GenBank/DDBJ databases">
        <authorList>
            <person name="Mah S.A."/>
            <person name="Swanson W.J."/>
            <person name="Moy G.W."/>
            <person name="Vacquier V.D."/>
        </authorList>
    </citation>
    <scope>NUCLEOTIDE SEQUENCE [LARGE SCALE GENOMIC DNA]</scope>
    <source>
        <strain evidence="2 3">DSM 21219</strain>
    </source>
</reference>
<dbReference type="Proteomes" id="UP000192455">
    <property type="component" value="Unassembled WGS sequence"/>
</dbReference>
<evidence type="ECO:0000313" key="3">
    <source>
        <dbReference type="Proteomes" id="UP000192455"/>
    </source>
</evidence>
<proteinExistence type="predicted"/>
<sequence length="93" mass="10532">MTDRGDLVARLRGVPLYEGHGEESSLPEAAADQIERDGREIERLREALKECELEIDGYIRQEYPFDHPVQERLRKRDFAANPARAALNPEGGA</sequence>
<keyword evidence="3" id="KW-1185">Reference proteome</keyword>
<keyword evidence="1" id="KW-0175">Coiled coil</keyword>
<protein>
    <submittedName>
        <fullName evidence="2">Uncharacterized protein</fullName>
    </submittedName>
</protein>
<evidence type="ECO:0000256" key="1">
    <source>
        <dbReference type="SAM" id="Coils"/>
    </source>
</evidence>
<dbReference type="RefSeq" id="WP_076646420.1">
    <property type="nucleotide sequence ID" value="NZ_FTPS01000001.1"/>
</dbReference>
<organism evidence="2 3">
    <name type="scientific">Pontibaca methylaminivorans</name>
    <dbReference type="NCBI Taxonomy" id="515897"/>
    <lineage>
        <taxon>Bacteria</taxon>
        <taxon>Pseudomonadati</taxon>
        <taxon>Pseudomonadota</taxon>
        <taxon>Alphaproteobacteria</taxon>
        <taxon>Rhodobacterales</taxon>
        <taxon>Roseobacteraceae</taxon>
        <taxon>Pontibaca</taxon>
    </lineage>
</organism>
<evidence type="ECO:0000313" key="2">
    <source>
        <dbReference type="EMBL" id="SIT74554.1"/>
    </source>
</evidence>